<feature type="compositionally biased region" description="Polar residues" evidence="1">
    <location>
        <begin position="1"/>
        <end position="10"/>
    </location>
</feature>
<evidence type="ECO:0000313" key="2">
    <source>
        <dbReference type="EMBL" id="NEK20344.1"/>
    </source>
</evidence>
<dbReference type="Proteomes" id="UP000471705">
    <property type="component" value="Unassembled WGS sequence"/>
</dbReference>
<feature type="compositionally biased region" description="Polar residues" evidence="1">
    <location>
        <begin position="28"/>
        <end position="40"/>
    </location>
</feature>
<reference evidence="2 3" key="1">
    <citation type="submission" date="2019-12" db="EMBL/GenBank/DDBJ databases">
        <title>Rhizobium genotypes associated with high levels of biological nitrogen fixation by grain legumes in a temperate-maritime cropping system.</title>
        <authorList>
            <person name="Maluk M."/>
            <person name="Francesc Ferrando Molina F."/>
            <person name="Lopez Del Egido L."/>
            <person name="Lafos M."/>
            <person name="Langarica-Fuentes A."/>
            <person name="Gebre Yohannes G."/>
            <person name="Young M.W."/>
            <person name="Martin P."/>
            <person name="Gantlett R."/>
            <person name="Kenicer G."/>
            <person name="Hawes C."/>
            <person name="Begg G.S."/>
            <person name="Quilliam R.S."/>
            <person name="Squire G.R."/>
            <person name="Poole P.S."/>
            <person name="Young P.W."/>
            <person name="Iannetta P.M."/>
            <person name="James E.K."/>
        </authorList>
    </citation>
    <scope>NUCLEOTIDE SEQUENCE [LARGE SCALE GENOMIC DNA]</scope>
    <source>
        <strain evidence="2 3">JHI54</strain>
    </source>
</reference>
<proteinExistence type="predicted"/>
<accession>A0A7K3VTY4</accession>
<sequence>MTSRWPNKTGENPAKSDPGVTATDMLGGSSNPDASIETESLTNIMGVPAFPRYMRAASLEEDQQN</sequence>
<organism evidence="2 3">
    <name type="scientific">Rhizobium leguminosarum</name>
    <dbReference type="NCBI Taxonomy" id="384"/>
    <lineage>
        <taxon>Bacteria</taxon>
        <taxon>Pseudomonadati</taxon>
        <taxon>Pseudomonadota</taxon>
        <taxon>Alphaproteobacteria</taxon>
        <taxon>Hyphomicrobiales</taxon>
        <taxon>Rhizobiaceae</taxon>
        <taxon>Rhizobium/Agrobacterium group</taxon>
        <taxon>Rhizobium</taxon>
    </lineage>
</organism>
<feature type="region of interest" description="Disordered" evidence="1">
    <location>
        <begin position="1"/>
        <end position="40"/>
    </location>
</feature>
<dbReference type="AlphaFoldDB" id="A0A7K3VTY4"/>
<evidence type="ECO:0000313" key="3">
    <source>
        <dbReference type="Proteomes" id="UP000471705"/>
    </source>
</evidence>
<dbReference type="RefSeq" id="WP_164050644.1">
    <property type="nucleotide sequence ID" value="NZ_WUFV01000040.1"/>
</dbReference>
<comment type="caution">
    <text evidence="2">The sequence shown here is derived from an EMBL/GenBank/DDBJ whole genome shotgun (WGS) entry which is preliminary data.</text>
</comment>
<name>A0A7K3VTY4_RHILE</name>
<evidence type="ECO:0000256" key="1">
    <source>
        <dbReference type="SAM" id="MobiDB-lite"/>
    </source>
</evidence>
<dbReference type="EMBL" id="WUFV01000040">
    <property type="protein sequence ID" value="NEK20344.1"/>
    <property type="molecule type" value="Genomic_DNA"/>
</dbReference>
<protein>
    <submittedName>
        <fullName evidence="2">Uncharacterized protein</fullName>
    </submittedName>
</protein>
<gene>
    <name evidence="2" type="ORF">GR257_36905</name>
</gene>